<accession>A0A964E418</accession>
<evidence type="ECO:0000259" key="1">
    <source>
        <dbReference type="Pfam" id="PF26354"/>
    </source>
</evidence>
<name>A0A964E418_9PROT</name>
<dbReference type="Proteomes" id="UP000721844">
    <property type="component" value="Unassembled WGS sequence"/>
</dbReference>
<keyword evidence="3" id="KW-1185">Reference proteome</keyword>
<dbReference type="Pfam" id="PF26354">
    <property type="entry name" value="DMF_alpha"/>
    <property type="match status" value="1"/>
</dbReference>
<dbReference type="AlphaFoldDB" id="A0A964E418"/>
<proteinExistence type="predicted"/>
<dbReference type="InterPro" id="IPR058713">
    <property type="entry name" value="DMF_alpha_dom"/>
</dbReference>
<dbReference type="EMBL" id="JAESVA010000004">
    <property type="protein sequence ID" value="MCB8881235.1"/>
    <property type="molecule type" value="Genomic_DNA"/>
</dbReference>
<reference evidence="2 3" key="1">
    <citation type="journal article" date="2021" name="Microorganisms">
        <title>Acidisoma silvae sp. nov. and Acidisomacellulosilytica sp. nov., Two Acidophilic Bacteria Isolated from Decaying Wood, Hydrolyzing Cellulose and Producing Poly-3-hydroxybutyrate.</title>
        <authorList>
            <person name="Mieszkin S."/>
            <person name="Pouder E."/>
            <person name="Uroz S."/>
            <person name="Simon-Colin C."/>
            <person name="Alain K."/>
        </authorList>
    </citation>
    <scope>NUCLEOTIDE SEQUENCE [LARGE SCALE GENOMIC DNA]</scope>
    <source>
        <strain evidence="2 3">HW T5.17</strain>
    </source>
</reference>
<dbReference type="RefSeq" id="WP_227307906.1">
    <property type="nucleotide sequence ID" value="NZ_JAESVA010000004.1"/>
</dbReference>
<organism evidence="2 3">
    <name type="scientific">Acidisoma cellulosilyticum</name>
    <dbReference type="NCBI Taxonomy" id="2802395"/>
    <lineage>
        <taxon>Bacteria</taxon>
        <taxon>Pseudomonadati</taxon>
        <taxon>Pseudomonadota</taxon>
        <taxon>Alphaproteobacteria</taxon>
        <taxon>Acetobacterales</taxon>
        <taxon>Acidocellaceae</taxon>
        <taxon>Acidisoma</taxon>
    </lineage>
</organism>
<protein>
    <recommendedName>
        <fullName evidence="1">N,N-dimethylformamidase alpha subunit domain-containing protein</fullName>
    </recommendedName>
</protein>
<evidence type="ECO:0000313" key="2">
    <source>
        <dbReference type="EMBL" id="MCB8881235.1"/>
    </source>
</evidence>
<feature type="domain" description="N,N-dimethylformamidase alpha subunit" evidence="1">
    <location>
        <begin position="3"/>
        <end position="93"/>
    </location>
</feature>
<evidence type="ECO:0000313" key="3">
    <source>
        <dbReference type="Proteomes" id="UP000721844"/>
    </source>
</evidence>
<comment type="caution">
    <text evidence="2">The sequence shown here is derived from an EMBL/GenBank/DDBJ whole genome shotgun (WGS) entry which is preliminary data.</text>
</comment>
<sequence length="109" mass="13143">MYRINPEMDQQYVEEFRRQPVGRHSPGLMRVLNTLRYDPSGKQIVLFCRKPFAEWQIAEMPANRLDPLVFEDSPIFTNRDEAEWEIFRRRWFKATGQHLNQPFRSADEV</sequence>
<gene>
    <name evidence="2" type="ORF">ACELLULO517_13390</name>
</gene>